<dbReference type="CDD" id="cd07247">
    <property type="entry name" value="SgaA_N_like"/>
    <property type="match status" value="2"/>
</dbReference>
<evidence type="ECO:0000313" key="2">
    <source>
        <dbReference type="EMBL" id="SIN83115.1"/>
    </source>
</evidence>
<dbReference type="Pfam" id="PF00903">
    <property type="entry name" value="Glyoxalase"/>
    <property type="match status" value="2"/>
</dbReference>
<dbReference type="PANTHER" id="PTHR33993">
    <property type="entry name" value="GLYOXALASE-RELATED"/>
    <property type="match status" value="1"/>
</dbReference>
<organism evidence="2 3">
    <name type="scientific">Parasphingorhabdus marina DSM 22363</name>
    <dbReference type="NCBI Taxonomy" id="1123272"/>
    <lineage>
        <taxon>Bacteria</taxon>
        <taxon>Pseudomonadati</taxon>
        <taxon>Pseudomonadota</taxon>
        <taxon>Alphaproteobacteria</taxon>
        <taxon>Sphingomonadales</taxon>
        <taxon>Sphingomonadaceae</taxon>
        <taxon>Parasphingorhabdus</taxon>
    </lineage>
</organism>
<sequence length="259" mass="27745">MADKHGDFTWYELTTSDVAAAQDFYSALTGWTWEESEGQPGMPYHLFSADGIQVGGMLPLTEEMKANGAQPAWMGYVGVDDIGKSVAGISAAGGSIHIPPTDIPGIGQFAMVTDPAGAYFYVMQDTSGEESHSFAKTEPRVGHCAWNELMTSDPAGALAFYGGQFGWTKASEMDMGPMGTYHLLDHGYGLGGIMQKPDDFPISAWTFYFRVPDIDKAVETIRAKGGQTLTDPMEIPGGDFTVGGFDPQGAHFSIIGTRS</sequence>
<dbReference type="EMBL" id="FSQW01000002">
    <property type="protein sequence ID" value="SIN83115.1"/>
    <property type="molecule type" value="Genomic_DNA"/>
</dbReference>
<gene>
    <name evidence="2" type="ORF">SAMN02745824_1954</name>
</gene>
<proteinExistence type="predicted"/>
<dbReference type="PANTHER" id="PTHR33993:SF14">
    <property type="entry name" value="GB|AAF24581.1"/>
    <property type="match status" value="1"/>
</dbReference>
<reference evidence="3" key="1">
    <citation type="submission" date="2016-11" db="EMBL/GenBank/DDBJ databases">
        <authorList>
            <person name="Varghese N."/>
            <person name="Submissions S."/>
        </authorList>
    </citation>
    <scope>NUCLEOTIDE SEQUENCE [LARGE SCALE GENOMIC DNA]</scope>
    <source>
        <strain evidence="3">DSM 22363</strain>
    </source>
</reference>
<dbReference type="OrthoDB" id="9793039at2"/>
<name>A0A1N6EJA1_9SPHN</name>
<protein>
    <recommendedName>
        <fullName evidence="1">VOC domain-containing protein</fullName>
    </recommendedName>
</protein>
<accession>A0A1N6EJA1</accession>
<evidence type="ECO:0000259" key="1">
    <source>
        <dbReference type="PROSITE" id="PS51819"/>
    </source>
</evidence>
<dbReference type="InterPro" id="IPR029068">
    <property type="entry name" value="Glyas_Bleomycin-R_OHBP_Dase"/>
</dbReference>
<dbReference type="InterPro" id="IPR004360">
    <property type="entry name" value="Glyas_Fos-R_dOase_dom"/>
</dbReference>
<dbReference type="AlphaFoldDB" id="A0A1N6EJA1"/>
<dbReference type="STRING" id="1123272.SAMN02745824_1954"/>
<dbReference type="SUPFAM" id="SSF54593">
    <property type="entry name" value="Glyoxalase/Bleomycin resistance protein/Dihydroxybiphenyl dioxygenase"/>
    <property type="match status" value="2"/>
</dbReference>
<feature type="domain" description="VOC" evidence="1">
    <location>
        <begin position="140"/>
        <end position="257"/>
    </location>
</feature>
<dbReference type="InterPro" id="IPR037523">
    <property type="entry name" value="VOC_core"/>
</dbReference>
<dbReference type="InterPro" id="IPR052164">
    <property type="entry name" value="Anthracycline_SecMetBiosynth"/>
</dbReference>
<keyword evidence="3" id="KW-1185">Reference proteome</keyword>
<dbReference type="RefSeq" id="WP_074205063.1">
    <property type="nucleotide sequence ID" value="NZ_FSQW01000002.1"/>
</dbReference>
<evidence type="ECO:0000313" key="3">
    <source>
        <dbReference type="Proteomes" id="UP000185192"/>
    </source>
</evidence>
<dbReference type="Gene3D" id="3.10.180.10">
    <property type="entry name" value="2,3-Dihydroxybiphenyl 1,2-Dioxygenase, domain 1"/>
    <property type="match status" value="2"/>
</dbReference>
<dbReference type="PROSITE" id="PS51819">
    <property type="entry name" value="VOC"/>
    <property type="match status" value="2"/>
</dbReference>
<feature type="domain" description="VOC" evidence="1">
    <location>
        <begin position="7"/>
        <end position="125"/>
    </location>
</feature>
<dbReference type="Proteomes" id="UP000185192">
    <property type="component" value="Unassembled WGS sequence"/>
</dbReference>